<protein>
    <submittedName>
        <fullName evidence="1">11239_t:CDS:1</fullName>
    </submittedName>
</protein>
<proteinExistence type="predicted"/>
<feature type="non-terminal residue" evidence="1">
    <location>
        <position position="1"/>
    </location>
</feature>
<sequence>ITAIMFPLITSLVWLFDEIPPVWIITIATLLLDVKFLFFFRAIEGFGNYFAILIGVAKKVVAFLVVLGLIVFAFAHSLHILLRPTSEYSYDQPNYTDDVNNPWNLVSTYQSVSSNGSIESTSLIETPDANTNLFAVFSTAIIAVYFMLTGDTSSVTPWVWKDNWTLVFLLMIFSFFTTIYLMNLFIGLLNMAIEITNNDESFLALRGE</sequence>
<evidence type="ECO:0000313" key="2">
    <source>
        <dbReference type="Proteomes" id="UP000789860"/>
    </source>
</evidence>
<keyword evidence="2" id="KW-1185">Reference proteome</keyword>
<comment type="caution">
    <text evidence="1">The sequence shown here is derived from an EMBL/GenBank/DDBJ whole genome shotgun (WGS) entry which is preliminary data.</text>
</comment>
<feature type="non-terminal residue" evidence="1">
    <location>
        <position position="208"/>
    </location>
</feature>
<accession>A0ACA9P6T4</accession>
<reference evidence="1" key="1">
    <citation type="submission" date="2021-06" db="EMBL/GenBank/DDBJ databases">
        <authorList>
            <person name="Kallberg Y."/>
            <person name="Tangrot J."/>
            <person name="Rosling A."/>
        </authorList>
    </citation>
    <scope>NUCLEOTIDE SEQUENCE</scope>
    <source>
        <strain evidence="1">AU212A</strain>
    </source>
</reference>
<name>A0ACA9P6T4_9GLOM</name>
<dbReference type="EMBL" id="CAJVPM010035675">
    <property type="protein sequence ID" value="CAG8690700.1"/>
    <property type="molecule type" value="Genomic_DNA"/>
</dbReference>
<dbReference type="Proteomes" id="UP000789860">
    <property type="component" value="Unassembled WGS sequence"/>
</dbReference>
<evidence type="ECO:0000313" key="1">
    <source>
        <dbReference type="EMBL" id="CAG8690700.1"/>
    </source>
</evidence>
<gene>
    <name evidence="1" type="ORF">SCALOS_LOCUS10118</name>
</gene>
<organism evidence="1 2">
    <name type="scientific">Scutellospora calospora</name>
    <dbReference type="NCBI Taxonomy" id="85575"/>
    <lineage>
        <taxon>Eukaryota</taxon>
        <taxon>Fungi</taxon>
        <taxon>Fungi incertae sedis</taxon>
        <taxon>Mucoromycota</taxon>
        <taxon>Glomeromycotina</taxon>
        <taxon>Glomeromycetes</taxon>
        <taxon>Diversisporales</taxon>
        <taxon>Gigasporaceae</taxon>
        <taxon>Scutellospora</taxon>
    </lineage>
</organism>